<dbReference type="PROSITE" id="PS52016">
    <property type="entry name" value="TONB_DEPENDENT_REC_3"/>
    <property type="match status" value="1"/>
</dbReference>
<evidence type="ECO:0000256" key="4">
    <source>
        <dbReference type="ARBA" id="ARBA00022692"/>
    </source>
</evidence>
<evidence type="ECO:0000256" key="3">
    <source>
        <dbReference type="ARBA" id="ARBA00022452"/>
    </source>
</evidence>
<dbReference type="OrthoDB" id="9764669at2"/>
<dbReference type="AlphaFoldDB" id="A0A418XI96"/>
<accession>A0A418XI96</accession>
<dbReference type="GO" id="GO:0009279">
    <property type="term" value="C:cell outer membrane"/>
    <property type="evidence" value="ECO:0007669"/>
    <property type="project" value="UniProtKB-SubCell"/>
</dbReference>
<evidence type="ECO:0000256" key="9">
    <source>
        <dbReference type="ARBA" id="ARBA00023237"/>
    </source>
</evidence>
<proteinExistence type="inferred from homology"/>
<comment type="subcellular location">
    <subcellularLocation>
        <location evidence="1 10">Cell outer membrane</location>
        <topology evidence="1 10">Multi-pass membrane protein</topology>
    </subcellularLocation>
</comment>
<dbReference type="EMBL" id="QYUR01000002">
    <property type="protein sequence ID" value="RJG12155.1"/>
    <property type="molecule type" value="Genomic_DNA"/>
</dbReference>
<feature type="signal peptide" evidence="12">
    <location>
        <begin position="1"/>
        <end position="19"/>
    </location>
</feature>
<name>A0A418XI96_9PSED</name>
<comment type="similarity">
    <text evidence="10 11">Belongs to the TonB-dependent receptor family.</text>
</comment>
<keyword evidence="8 10" id="KW-0472">Membrane</keyword>
<dbReference type="Gene3D" id="2.170.130.10">
    <property type="entry name" value="TonB-dependent receptor, plug domain"/>
    <property type="match status" value="1"/>
</dbReference>
<dbReference type="Proteomes" id="UP000284021">
    <property type="component" value="Unassembled WGS sequence"/>
</dbReference>
<sequence>MKLSRLALAAVLLPLTSQAEEFSEPGDALKLPPLVITSGRVAEPLSKATAATSVFTREDIDRLQPSSITELLTRVPGVQVVQNGGRGSTASVLIRGTGNTQSLVLVDGQRIGSASDGGASLQYLSIEQIERVEVVRGSRSALYGSDAIGGVIQIFTRRGEQGLQPRLHLGAGSNNTWERSLGLAGGDQQTRFSLNTSLDETAGIDRTGPSFDSDADHDAYRNKALSFNLSHQLNEQLETGLSVLDQRGRSEFDNPFGRFDMATFQSFPQQPSSDFTLSAASGFVDAQLSDAWNSRLELGHSENRQQSQDKLSDEHNVFNTYRDSASWLNTLQLNDSHSLLLGADWYEDQLHSTTAFDQQSRWNQAAFIQHRFQGELFSTELGLRHDQNQQFGSQNSWNTAVTVPLADSAIDLIASYSEGFRAPTFNELYWPNDGNGYIGNPDLEPEHSRNYEVQLRGEHWDTRWSLAAYRNEVRDLISTELYDPINYIYRAVNLNTARLQGLELSLERNVLGWRASANASLLDPRDTESGHTLPRRARRTLSLDLDRQFGAFGVGATWQAINSSYDDVGNTRRIAGYGLLGLRGSWQASDEVTLDLKLSNALDKDYSRALYAYQRVNYAYQEEGRALLFGFTWTPNL</sequence>
<protein>
    <submittedName>
        <fullName evidence="15">TonB-dependent receptor</fullName>
    </submittedName>
</protein>
<evidence type="ECO:0000313" key="15">
    <source>
        <dbReference type="EMBL" id="RJG12155.1"/>
    </source>
</evidence>
<evidence type="ECO:0000256" key="8">
    <source>
        <dbReference type="ARBA" id="ARBA00023136"/>
    </source>
</evidence>
<dbReference type="PANTHER" id="PTHR30069:SF53">
    <property type="entry name" value="COLICIN I RECEPTOR-RELATED"/>
    <property type="match status" value="1"/>
</dbReference>
<keyword evidence="16" id="KW-1185">Reference proteome</keyword>
<keyword evidence="4 10" id="KW-0812">Transmembrane</keyword>
<feature type="domain" description="TonB-dependent receptor plug" evidence="14">
    <location>
        <begin position="45"/>
        <end position="151"/>
    </location>
</feature>
<comment type="caution">
    <text evidence="15">The sequence shown here is derived from an EMBL/GenBank/DDBJ whole genome shotgun (WGS) entry which is preliminary data.</text>
</comment>
<keyword evidence="5 12" id="KW-0732">Signal</keyword>
<dbReference type="RefSeq" id="WP_119952498.1">
    <property type="nucleotide sequence ID" value="NZ_QYUR01000002.1"/>
</dbReference>
<dbReference type="InterPro" id="IPR037066">
    <property type="entry name" value="Plug_dom_sf"/>
</dbReference>
<keyword evidence="6" id="KW-0406">Ion transport</keyword>
<keyword evidence="3 10" id="KW-1134">Transmembrane beta strand</keyword>
<keyword evidence="2 10" id="KW-0813">Transport</keyword>
<dbReference type="GO" id="GO:0015889">
    <property type="term" value="P:cobalamin transport"/>
    <property type="evidence" value="ECO:0007669"/>
    <property type="project" value="TreeGrafter"/>
</dbReference>
<dbReference type="PANTHER" id="PTHR30069">
    <property type="entry name" value="TONB-DEPENDENT OUTER MEMBRANE RECEPTOR"/>
    <property type="match status" value="1"/>
</dbReference>
<evidence type="ECO:0000256" key="6">
    <source>
        <dbReference type="ARBA" id="ARBA00023065"/>
    </source>
</evidence>
<evidence type="ECO:0000313" key="16">
    <source>
        <dbReference type="Proteomes" id="UP000284021"/>
    </source>
</evidence>
<keyword evidence="9 10" id="KW-0998">Cell outer membrane</keyword>
<dbReference type="SUPFAM" id="SSF56935">
    <property type="entry name" value="Porins"/>
    <property type="match status" value="1"/>
</dbReference>
<organism evidence="15 16">
    <name type="scientific">Pseudomonas cavernicola</name>
    <dbReference type="NCBI Taxonomy" id="2320866"/>
    <lineage>
        <taxon>Bacteria</taxon>
        <taxon>Pseudomonadati</taxon>
        <taxon>Pseudomonadota</taxon>
        <taxon>Gammaproteobacteria</taxon>
        <taxon>Pseudomonadales</taxon>
        <taxon>Pseudomonadaceae</taxon>
        <taxon>Pseudomonas</taxon>
    </lineage>
</organism>
<keyword evidence="7 11" id="KW-0798">TonB box</keyword>
<evidence type="ECO:0000259" key="14">
    <source>
        <dbReference type="Pfam" id="PF07715"/>
    </source>
</evidence>
<evidence type="ECO:0000256" key="12">
    <source>
        <dbReference type="SAM" id="SignalP"/>
    </source>
</evidence>
<gene>
    <name evidence="15" type="ORF">D3879_02195</name>
</gene>
<dbReference type="Pfam" id="PF07715">
    <property type="entry name" value="Plug"/>
    <property type="match status" value="1"/>
</dbReference>
<dbReference type="InterPro" id="IPR000531">
    <property type="entry name" value="Beta-barrel_TonB"/>
</dbReference>
<dbReference type="Gene3D" id="2.40.170.20">
    <property type="entry name" value="TonB-dependent receptor, beta-barrel domain"/>
    <property type="match status" value="1"/>
</dbReference>
<dbReference type="InterPro" id="IPR039426">
    <property type="entry name" value="TonB-dep_rcpt-like"/>
</dbReference>
<evidence type="ECO:0000256" key="1">
    <source>
        <dbReference type="ARBA" id="ARBA00004571"/>
    </source>
</evidence>
<feature type="chain" id="PRO_5019491769" evidence="12">
    <location>
        <begin position="20"/>
        <end position="637"/>
    </location>
</feature>
<evidence type="ECO:0000256" key="7">
    <source>
        <dbReference type="ARBA" id="ARBA00023077"/>
    </source>
</evidence>
<evidence type="ECO:0000256" key="2">
    <source>
        <dbReference type="ARBA" id="ARBA00022448"/>
    </source>
</evidence>
<evidence type="ECO:0000259" key="13">
    <source>
        <dbReference type="Pfam" id="PF00593"/>
    </source>
</evidence>
<dbReference type="GO" id="GO:0006811">
    <property type="term" value="P:monoatomic ion transport"/>
    <property type="evidence" value="ECO:0007669"/>
    <property type="project" value="UniProtKB-KW"/>
</dbReference>
<feature type="domain" description="TonB-dependent receptor-like beta-barrel" evidence="13">
    <location>
        <begin position="178"/>
        <end position="600"/>
    </location>
</feature>
<dbReference type="InterPro" id="IPR036942">
    <property type="entry name" value="Beta-barrel_TonB_sf"/>
</dbReference>
<keyword evidence="15" id="KW-0675">Receptor</keyword>
<reference evidence="15 16" key="1">
    <citation type="submission" date="2018-09" db="EMBL/GenBank/DDBJ databases">
        <authorList>
            <person name="Zhu H."/>
        </authorList>
    </citation>
    <scope>NUCLEOTIDE SEQUENCE [LARGE SCALE GENOMIC DNA]</scope>
    <source>
        <strain evidence="15 16">K1S02-6</strain>
    </source>
</reference>
<dbReference type="CDD" id="cd01347">
    <property type="entry name" value="ligand_gated_channel"/>
    <property type="match status" value="1"/>
</dbReference>
<dbReference type="Pfam" id="PF00593">
    <property type="entry name" value="TonB_dep_Rec_b-barrel"/>
    <property type="match status" value="1"/>
</dbReference>
<dbReference type="InterPro" id="IPR012910">
    <property type="entry name" value="Plug_dom"/>
</dbReference>
<evidence type="ECO:0000256" key="5">
    <source>
        <dbReference type="ARBA" id="ARBA00022729"/>
    </source>
</evidence>
<evidence type="ECO:0000256" key="11">
    <source>
        <dbReference type="RuleBase" id="RU003357"/>
    </source>
</evidence>
<evidence type="ECO:0000256" key="10">
    <source>
        <dbReference type="PROSITE-ProRule" id="PRU01360"/>
    </source>
</evidence>